<dbReference type="PROSITE" id="PS50821">
    <property type="entry name" value="PAZ"/>
    <property type="match status" value="1"/>
</dbReference>
<dbReference type="SMART" id="SM01163">
    <property type="entry name" value="DUF1785"/>
    <property type="match status" value="1"/>
</dbReference>
<dbReference type="Proteomes" id="UP000655225">
    <property type="component" value="Unassembled WGS sequence"/>
</dbReference>
<dbReference type="OrthoDB" id="10252740at2759"/>
<comment type="caution">
    <text evidence="5">The sequence shown here is derived from an EMBL/GenBank/DDBJ whole genome shotgun (WGS) entry which is preliminary data.</text>
</comment>
<keyword evidence="2" id="KW-0943">RNA-mediated gene silencing</keyword>
<sequence>MVTMRRENGVIPVRMETREFTEFLSILYGVLPNSHRIEAKISGLHGDDENCEVRVCRRMANSFQRDPSQPRRGMTQQSGGITPESICRQRGGGSVNDSGSGGFSGGHSSGGPSRLSDTDLHQVTQASHQTAHIIVQDTSSKSVSQASSSSEFPEKAHFQMAQQLQQFPILSEGSPGQAIQSMNNADPSSKSVNFPLRPGKGTFGVNCVVKAYRFFTELSVKDLYHYHVSITPDVTKSSLNRAVMEKLVSSYKYSHLGSLLPAYDGFESLYTAGPLPFASNEFEITLINDTGGAVSSRKEMKFTVMIGFASHTDPHNLGLFFKRKHADVPQKALEVLDIVMCQKPTSRCTPLKRSFSSLLERGAVDDELEAWSGSYQNIHPTEMCLSLNIDKSASVFAQPLEIIDFVAHILNRKISARPLSDSDHLKIKKALKGLKVEVTHQGNIHRKYRISGITSEPTRELTFSFGDSGTIKHVVQYFQETYGMKLKHTALPSLLVGNKQRRTYLPMEVCKISDGQRLTKILNVKKVENLVKLNYQRPHKREDDIIKLKYHDTGSQKIFQPQGGWWSMMNKRQCKNNDDLVVDVLHSN</sequence>
<evidence type="ECO:0000256" key="1">
    <source>
        <dbReference type="ARBA" id="ARBA00008201"/>
    </source>
</evidence>
<evidence type="ECO:0000256" key="3">
    <source>
        <dbReference type="SAM" id="MobiDB-lite"/>
    </source>
</evidence>
<accession>A0A835DPD3</accession>
<evidence type="ECO:0000256" key="2">
    <source>
        <dbReference type="ARBA" id="ARBA00023158"/>
    </source>
</evidence>
<keyword evidence="6" id="KW-1185">Reference proteome</keyword>
<feature type="region of interest" description="Disordered" evidence="3">
    <location>
        <begin position="62"/>
        <end position="117"/>
    </location>
</feature>
<dbReference type="Gene3D" id="2.170.260.10">
    <property type="entry name" value="paz domain"/>
    <property type="match status" value="1"/>
</dbReference>
<name>A0A835DPD3_TETSI</name>
<dbReference type="InterPro" id="IPR024357">
    <property type="entry name" value="Argonaut_Gly-rich"/>
</dbReference>
<dbReference type="InterPro" id="IPR014811">
    <property type="entry name" value="ArgoL1"/>
</dbReference>
<evidence type="ECO:0000259" key="4">
    <source>
        <dbReference type="PROSITE" id="PS50821"/>
    </source>
</evidence>
<dbReference type="AlphaFoldDB" id="A0A835DPD3"/>
<protein>
    <recommendedName>
        <fullName evidence="4">PAZ domain-containing protein</fullName>
    </recommendedName>
</protein>
<dbReference type="CDD" id="cd02846">
    <property type="entry name" value="PAZ_argonaute_like"/>
    <property type="match status" value="1"/>
</dbReference>
<dbReference type="GO" id="GO:0003723">
    <property type="term" value="F:RNA binding"/>
    <property type="evidence" value="ECO:0007669"/>
    <property type="project" value="InterPro"/>
</dbReference>
<dbReference type="SUPFAM" id="SSF101690">
    <property type="entry name" value="PAZ domain"/>
    <property type="match status" value="1"/>
</dbReference>
<dbReference type="Pfam" id="PF02170">
    <property type="entry name" value="PAZ"/>
    <property type="match status" value="1"/>
</dbReference>
<dbReference type="InterPro" id="IPR036085">
    <property type="entry name" value="PAZ_dom_sf"/>
</dbReference>
<feature type="domain" description="PAZ" evidence="4">
    <location>
        <begin position="401"/>
        <end position="514"/>
    </location>
</feature>
<dbReference type="Pfam" id="PF08699">
    <property type="entry name" value="ArgoL1"/>
    <property type="match status" value="1"/>
</dbReference>
<evidence type="ECO:0000313" key="5">
    <source>
        <dbReference type="EMBL" id="KAF8407507.1"/>
    </source>
</evidence>
<dbReference type="Pfam" id="PF12764">
    <property type="entry name" value="Gly-rich_Ago1"/>
    <property type="match status" value="1"/>
</dbReference>
<dbReference type="InterPro" id="IPR003100">
    <property type="entry name" value="PAZ_dom"/>
</dbReference>
<dbReference type="EMBL" id="JABCRI010000004">
    <property type="protein sequence ID" value="KAF8407507.1"/>
    <property type="molecule type" value="Genomic_DNA"/>
</dbReference>
<organism evidence="5 6">
    <name type="scientific">Tetracentron sinense</name>
    <name type="common">Spur-leaf</name>
    <dbReference type="NCBI Taxonomy" id="13715"/>
    <lineage>
        <taxon>Eukaryota</taxon>
        <taxon>Viridiplantae</taxon>
        <taxon>Streptophyta</taxon>
        <taxon>Embryophyta</taxon>
        <taxon>Tracheophyta</taxon>
        <taxon>Spermatophyta</taxon>
        <taxon>Magnoliopsida</taxon>
        <taxon>Trochodendrales</taxon>
        <taxon>Trochodendraceae</taxon>
        <taxon>Tetracentron</taxon>
    </lineage>
</organism>
<dbReference type="GO" id="GO:0031047">
    <property type="term" value="P:regulatory ncRNA-mediated gene silencing"/>
    <property type="evidence" value="ECO:0007669"/>
    <property type="project" value="UniProtKB-KW"/>
</dbReference>
<evidence type="ECO:0000313" key="6">
    <source>
        <dbReference type="Proteomes" id="UP000655225"/>
    </source>
</evidence>
<gene>
    <name evidence="5" type="ORF">HHK36_006641</name>
</gene>
<dbReference type="PANTHER" id="PTHR22891">
    <property type="entry name" value="EUKARYOTIC TRANSLATION INITIATION FACTOR 2C"/>
    <property type="match status" value="1"/>
</dbReference>
<reference evidence="5 6" key="1">
    <citation type="submission" date="2020-04" db="EMBL/GenBank/DDBJ databases">
        <title>Plant Genome Project.</title>
        <authorList>
            <person name="Zhang R.-G."/>
        </authorList>
    </citation>
    <scope>NUCLEOTIDE SEQUENCE [LARGE SCALE GENOMIC DNA]</scope>
    <source>
        <strain evidence="5">YNK0</strain>
        <tissue evidence="5">Leaf</tissue>
    </source>
</reference>
<dbReference type="InterPro" id="IPR032474">
    <property type="entry name" value="Argonaute_N"/>
</dbReference>
<feature type="compositionally biased region" description="Gly residues" evidence="3">
    <location>
        <begin position="90"/>
        <end position="109"/>
    </location>
</feature>
<proteinExistence type="inferred from homology"/>
<dbReference type="FunFam" id="2.170.260.10:FF:000001">
    <property type="entry name" value="Protein argonaute-2"/>
    <property type="match status" value="1"/>
</dbReference>
<dbReference type="SMART" id="SM00949">
    <property type="entry name" value="PAZ"/>
    <property type="match status" value="1"/>
</dbReference>
<dbReference type="Pfam" id="PF16486">
    <property type="entry name" value="ArgoN"/>
    <property type="match status" value="1"/>
</dbReference>
<comment type="similarity">
    <text evidence="1">Belongs to the argonaute family. Ago subfamily.</text>
</comment>